<proteinExistence type="predicted"/>
<organism evidence="1 2">
    <name type="scientific">Psilocybe cf. subviscida</name>
    <dbReference type="NCBI Taxonomy" id="2480587"/>
    <lineage>
        <taxon>Eukaryota</taxon>
        <taxon>Fungi</taxon>
        <taxon>Dikarya</taxon>
        <taxon>Basidiomycota</taxon>
        <taxon>Agaricomycotina</taxon>
        <taxon>Agaricomycetes</taxon>
        <taxon>Agaricomycetidae</taxon>
        <taxon>Agaricales</taxon>
        <taxon>Agaricineae</taxon>
        <taxon>Strophariaceae</taxon>
        <taxon>Psilocybe</taxon>
    </lineage>
</organism>
<dbReference type="Proteomes" id="UP000567179">
    <property type="component" value="Unassembled WGS sequence"/>
</dbReference>
<dbReference type="EMBL" id="JAACJJ010000014">
    <property type="protein sequence ID" value="KAF5326827.1"/>
    <property type="molecule type" value="Genomic_DNA"/>
</dbReference>
<comment type="caution">
    <text evidence="1">The sequence shown here is derived from an EMBL/GenBank/DDBJ whole genome shotgun (WGS) entry which is preliminary data.</text>
</comment>
<evidence type="ECO:0000313" key="2">
    <source>
        <dbReference type="Proteomes" id="UP000567179"/>
    </source>
</evidence>
<dbReference type="AlphaFoldDB" id="A0A8H5BR75"/>
<evidence type="ECO:0000313" key="1">
    <source>
        <dbReference type="EMBL" id="KAF5326827.1"/>
    </source>
</evidence>
<accession>A0A8H5BR75</accession>
<gene>
    <name evidence="1" type="ORF">D9619_004180</name>
</gene>
<keyword evidence="2" id="KW-1185">Reference proteome</keyword>
<sequence>MPSNEELYDYGDLIDDEYSESDDDEIRSCTKCPAHLSTVIARLKAPNLLARQDIPCLIFGEDALDLVFTAHRHRRRKQRLLCRHHHLFPFPPYKRSLLPLLRILFMVLMK</sequence>
<reference evidence="1 2" key="1">
    <citation type="journal article" date="2020" name="ISME J.">
        <title>Uncovering the hidden diversity of litter-decomposition mechanisms in mushroom-forming fungi.</title>
        <authorList>
            <person name="Floudas D."/>
            <person name="Bentzer J."/>
            <person name="Ahren D."/>
            <person name="Johansson T."/>
            <person name="Persson P."/>
            <person name="Tunlid A."/>
        </authorList>
    </citation>
    <scope>NUCLEOTIDE SEQUENCE [LARGE SCALE GENOMIC DNA]</scope>
    <source>
        <strain evidence="1 2">CBS 101986</strain>
    </source>
</reference>
<name>A0A8H5BR75_9AGAR</name>
<protein>
    <submittedName>
        <fullName evidence="1">Uncharacterized protein</fullName>
    </submittedName>
</protein>